<dbReference type="Proteomes" id="UP000309133">
    <property type="component" value="Unassembled WGS sequence"/>
</dbReference>
<feature type="transmembrane region" description="Helical" evidence="8">
    <location>
        <begin position="6"/>
        <end position="24"/>
    </location>
</feature>
<sequence length="113" mass="11915">MTIVGVLHAIAAVLLGAAAVLILFRILRGPSILDRMVASDVLVSSVVLVLGVEMVVNHHVRTLPIVLALSGTAVLGSIAVARYVSKHDRVEVVDTEGVPGVEEMEERAEGKVE</sequence>
<dbReference type="RefSeq" id="WP_136426952.1">
    <property type="nucleotide sequence ID" value="NZ_SSSM01000003.1"/>
</dbReference>
<accession>A0A4S4FPU5</accession>
<dbReference type="AlphaFoldDB" id="A0A4S4FPU5"/>
<dbReference type="GO" id="GO:0005886">
    <property type="term" value="C:plasma membrane"/>
    <property type="evidence" value="ECO:0007669"/>
    <property type="project" value="UniProtKB-SubCell"/>
</dbReference>
<keyword evidence="7 8" id="KW-0472">Membrane</keyword>
<evidence type="ECO:0000256" key="4">
    <source>
        <dbReference type="ARBA" id="ARBA00022475"/>
    </source>
</evidence>
<dbReference type="PANTHER" id="PTHR34702:SF1">
    <property type="entry name" value="NA(+)_H(+) ANTIPORTER SUBUNIT F"/>
    <property type="match status" value="1"/>
</dbReference>
<evidence type="ECO:0000313" key="10">
    <source>
        <dbReference type="Proteomes" id="UP000309133"/>
    </source>
</evidence>
<keyword evidence="3" id="KW-0813">Transport</keyword>
<feature type="transmembrane region" description="Helical" evidence="8">
    <location>
        <begin position="62"/>
        <end position="81"/>
    </location>
</feature>
<feature type="transmembrane region" description="Helical" evidence="8">
    <location>
        <begin position="36"/>
        <end position="56"/>
    </location>
</feature>
<dbReference type="InterPro" id="IPR007208">
    <property type="entry name" value="MrpF/PhaF-like"/>
</dbReference>
<keyword evidence="5 8" id="KW-0812">Transmembrane</keyword>
<comment type="caution">
    <text evidence="9">The sequence shown here is derived from an EMBL/GenBank/DDBJ whole genome shotgun (WGS) entry which is preliminary data.</text>
</comment>
<dbReference type="GO" id="GO:0015385">
    <property type="term" value="F:sodium:proton antiporter activity"/>
    <property type="evidence" value="ECO:0007669"/>
    <property type="project" value="TreeGrafter"/>
</dbReference>
<evidence type="ECO:0000256" key="5">
    <source>
        <dbReference type="ARBA" id="ARBA00022692"/>
    </source>
</evidence>
<evidence type="ECO:0000256" key="7">
    <source>
        <dbReference type="ARBA" id="ARBA00023136"/>
    </source>
</evidence>
<dbReference type="Pfam" id="PF04066">
    <property type="entry name" value="MrpF_PhaF"/>
    <property type="match status" value="1"/>
</dbReference>
<gene>
    <name evidence="9" type="ORF">E6C64_07220</name>
</gene>
<evidence type="ECO:0000256" key="2">
    <source>
        <dbReference type="ARBA" id="ARBA00009212"/>
    </source>
</evidence>
<comment type="subcellular location">
    <subcellularLocation>
        <location evidence="1">Cell membrane</location>
        <topology evidence="1">Multi-pass membrane protein</topology>
    </subcellularLocation>
</comment>
<reference evidence="9 10" key="1">
    <citation type="submission" date="2019-04" db="EMBL/GenBank/DDBJ databases">
        <authorList>
            <person name="Jiang L."/>
        </authorList>
    </citation>
    <scope>NUCLEOTIDE SEQUENCE [LARGE SCALE GENOMIC DNA]</scope>
    <source>
        <strain evidence="9 10">YIM 131853</strain>
    </source>
</reference>
<evidence type="ECO:0000256" key="1">
    <source>
        <dbReference type="ARBA" id="ARBA00004651"/>
    </source>
</evidence>
<organism evidence="9 10">
    <name type="scientific">Naasia lichenicola</name>
    <dbReference type="NCBI Taxonomy" id="2565933"/>
    <lineage>
        <taxon>Bacteria</taxon>
        <taxon>Bacillati</taxon>
        <taxon>Actinomycetota</taxon>
        <taxon>Actinomycetes</taxon>
        <taxon>Micrococcales</taxon>
        <taxon>Microbacteriaceae</taxon>
        <taxon>Naasia</taxon>
    </lineage>
</organism>
<evidence type="ECO:0000256" key="6">
    <source>
        <dbReference type="ARBA" id="ARBA00022989"/>
    </source>
</evidence>
<comment type="similarity">
    <text evidence="2">Belongs to the CPA3 antiporters (TC 2.A.63) subunit F family.</text>
</comment>
<dbReference type="EMBL" id="SSSM01000003">
    <property type="protein sequence ID" value="THG31832.1"/>
    <property type="molecule type" value="Genomic_DNA"/>
</dbReference>
<dbReference type="PANTHER" id="PTHR34702">
    <property type="entry name" value="NA(+)/H(+) ANTIPORTER SUBUNIT F1"/>
    <property type="match status" value="1"/>
</dbReference>
<protein>
    <submittedName>
        <fullName evidence="9">Sodium:proton antiporter</fullName>
    </submittedName>
</protein>
<evidence type="ECO:0000313" key="9">
    <source>
        <dbReference type="EMBL" id="THG31832.1"/>
    </source>
</evidence>
<keyword evidence="4" id="KW-1003">Cell membrane</keyword>
<proteinExistence type="inferred from homology"/>
<keyword evidence="6 8" id="KW-1133">Transmembrane helix</keyword>
<dbReference type="OrthoDB" id="3733837at2"/>
<keyword evidence="10" id="KW-1185">Reference proteome</keyword>
<name>A0A4S4FPU5_9MICO</name>
<evidence type="ECO:0000256" key="8">
    <source>
        <dbReference type="SAM" id="Phobius"/>
    </source>
</evidence>
<evidence type="ECO:0000256" key="3">
    <source>
        <dbReference type="ARBA" id="ARBA00022448"/>
    </source>
</evidence>